<evidence type="ECO:0000313" key="4">
    <source>
        <dbReference type="Proteomes" id="UP000520767"/>
    </source>
</evidence>
<dbReference type="Proteomes" id="UP000520767">
    <property type="component" value="Unassembled WGS sequence"/>
</dbReference>
<name>A0A7W7VFE0_9PSEU</name>
<sequence>MITFAVALHGALGLGGNVCWSPFAVARALHRLAADARGLTRDELVTALLGDKAADLAELGAVLTRAAELPDLAVSDTLWADPSVSTRARPAPFLTAPGTARDLINAEVAATTRGLVPELIDVLPADAVSALVVAIYLRCGWVEEFDPAETRPRRFRTPDGKKQVPTMRLVSAELGYAATEAWQVVALPAHGGVRAVVLLPYGDLARFEPELTAGTLADLLAAPRLRHVDLRLPSFAVRTRTELTGALERLGVRTAFTTDAELGAGLALDTVPHESVLTVDERGIEGAAAVAAIAWMSGTAEPPVEVAVDRPFLFAVVHEGTGVPYFLARITDPVTS</sequence>
<dbReference type="InterPro" id="IPR042178">
    <property type="entry name" value="Serpin_sf_1"/>
</dbReference>
<dbReference type="RefSeq" id="WP_184812313.1">
    <property type="nucleotide sequence ID" value="NZ_JACHJQ010000004.1"/>
</dbReference>
<dbReference type="SMART" id="SM00093">
    <property type="entry name" value="SERPIN"/>
    <property type="match status" value="1"/>
</dbReference>
<reference evidence="3 4" key="1">
    <citation type="submission" date="2020-08" db="EMBL/GenBank/DDBJ databases">
        <title>Genomic Encyclopedia of Type Strains, Phase III (KMG-III): the genomes of soil and plant-associated and newly described type strains.</title>
        <authorList>
            <person name="Whitman W."/>
        </authorList>
    </citation>
    <scope>NUCLEOTIDE SEQUENCE [LARGE SCALE GENOMIC DNA]</scope>
    <source>
        <strain evidence="3 4">CECT 8960</strain>
    </source>
</reference>
<dbReference type="InterPro" id="IPR036186">
    <property type="entry name" value="Serpin_sf"/>
</dbReference>
<evidence type="ECO:0000313" key="3">
    <source>
        <dbReference type="EMBL" id="MBB4908217.1"/>
    </source>
</evidence>
<dbReference type="EMBL" id="JACHJQ010000004">
    <property type="protein sequence ID" value="MBB4908217.1"/>
    <property type="molecule type" value="Genomic_DNA"/>
</dbReference>
<dbReference type="SUPFAM" id="SSF56574">
    <property type="entry name" value="Serpins"/>
    <property type="match status" value="1"/>
</dbReference>
<gene>
    <name evidence="3" type="ORF">FHR82_004459</name>
</gene>
<dbReference type="GO" id="GO:0004867">
    <property type="term" value="F:serine-type endopeptidase inhibitor activity"/>
    <property type="evidence" value="ECO:0007669"/>
    <property type="project" value="InterPro"/>
</dbReference>
<dbReference type="GO" id="GO:0005615">
    <property type="term" value="C:extracellular space"/>
    <property type="evidence" value="ECO:0007669"/>
    <property type="project" value="InterPro"/>
</dbReference>
<dbReference type="InterPro" id="IPR023795">
    <property type="entry name" value="Serpin_CS"/>
</dbReference>
<evidence type="ECO:0000256" key="1">
    <source>
        <dbReference type="RuleBase" id="RU000411"/>
    </source>
</evidence>
<dbReference type="Gene3D" id="2.30.39.10">
    <property type="entry name" value="Alpha-1-antitrypsin, domain 1"/>
    <property type="match status" value="1"/>
</dbReference>
<feature type="domain" description="Serpin" evidence="2">
    <location>
        <begin position="6"/>
        <end position="333"/>
    </location>
</feature>
<dbReference type="InterPro" id="IPR023796">
    <property type="entry name" value="Serpin_dom"/>
</dbReference>
<dbReference type="InterPro" id="IPR000215">
    <property type="entry name" value="Serpin_fam"/>
</dbReference>
<dbReference type="PROSITE" id="PS00284">
    <property type="entry name" value="SERPIN"/>
    <property type="match status" value="1"/>
</dbReference>
<dbReference type="AlphaFoldDB" id="A0A7W7VFE0"/>
<dbReference type="Gene3D" id="3.30.497.10">
    <property type="entry name" value="Antithrombin, subunit I, domain 2"/>
    <property type="match status" value="1"/>
</dbReference>
<protein>
    <submittedName>
        <fullName evidence="3">Serpin B</fullName>
    </submittedName>
</protein>
<dbReference type="InterPro" id="IPR042185">
    <property type="entry name" value="Serpin_sf_2"/>
</dbReference>
<comment type="similarity">
    <text evidence="1">Belongs to the serpin family.</text>
</comment>
<dbReference type="Pfam" id="PF00079">
    <property type="entry name" value="Serpin"/>
    <property type="match status" value="1"/>
</dbReference>
<proteinExistence type="inferred from homology"/>
<comment type="caution">
    <text evidence="3">The sequence shown here is derived from an EMBL/GenBank/DDBJ whole genome shotgun (WGS) entry which is preliminary data.</text>
</comment>
<accession>A0A7W7VFE0</accession>
<keyword evidence="4" id="KW-1185">Reference proteome</keyword>
<dbReference type="PANTHER" id="PTHR11461">
    <property type="entry name" value="SERINE PROTEASE INHIBITOR, SERPIN"/>
    <property type="match status" value="1"/>
</dbReference>
<organism evidence="3 4">
    <name type="scientific">Actinophytocola algeriensis</name>
    <dbReference type="NCBI Taxonomy" id="1768010"/>
    <lineage>
        <taxon>Bacteria</taxon>
        <taxon>Bacillati</taxon>
        <taxon>Actinomycetota</taxon>
        <taxon>Actinomycetes</taxon>
        <taxon>Pseudonocardiales</taxon>
        <taxon>Pseudonocardiaceae</taxon>
    </lineage>
</organism>
<dbReference type="PANTHER" id="PTHR11461:SF211">
    <property type="entry name" value="GH10112P-RELATED"/>
    <property type="match status" value="1"/>
</dbReference>
<evidence type="ECO:0000259" key="2">
    <source>
        <dbReference type="SMART" id="SM00093"/>
    </source>
</evidence>